<keyword evidence="2" id="KW-0812">Transmembrane</keyword>
<feature type="region of interest" description="Disordered" evidence="1">
    <location>
        <begin position="175"/>
        <end position="206"/>
    </location>
</feature>
<evidence type="ECO:0000256" key="2">
    <source>
        <dbReference type="SAM" id="Phobius"/>
    </source>
</evidence>
<evidence type="ECO:0000313" key="4">
    <source>
        <dbReference type="Proteomes" id="UP001283361"/>
    </source>
</evidence>
<dbReference type="AlphaFoldDB" id="A0AAE1B6Y5"/>
<dbReference type="EMBL" id="JAWDGP010000445">
    <property type="protein sequence ID" value="KAK3800554.1"/>
    <property type="molecule type" value="Genomic_DNA"/>
</dbReference>
<accession>A0AAE1B6Y5</accession>
<feature type="compositionally biased region" description="Polar residues" evidence="1">
    <location>
        <begin position="193"/>
        <end position="202"/>
    </location>
</feature>
<feature type="transmembrane region" description="Helical" evidence="2">
    <location>
        <begin position="134"/>
        <end position="154"/>
    </location>
</feature>
<name>A0AAE1B6Y5_9GAST</name>
<reference evidence="3" key="1">
    <citation type="journal article" date="2023" name="G3 (Bethesda)">
        <title>A reference genome for the long-term kleptoplast-retaining sea slug Elysia crispata morphotype clarki.</title>
        <authorList>
            <person name="Eastman K.E."/>
            <person name="Pendleton A.L."/>
            <person name="Shaikh M.A."/>
            <person name="Suttiyut T."/>
            <person name="Ogas R."/>
            <person name="Tomko P."/>
            <person name="Gavelis G."/>
            <person name="Widhalm J.R."/>
            <person name="Wisecaver J.H."/>
        </authorList>
    </citation>
    <scope>NUCLEOTIDE SEQUENCE</scope>
    <source>
        <strain evidence="3">ECLA1</strain>
    </source>
</reference>
<proteinExistence type="predicted"/>
<comment type="caution">
    <text evidence="3">The sequence shown here is derived from an EMBL/GenBank/DDBJ whole genome shotgun (WGS) entry which is preliminary data.</text>
</comment>
<evidence type="ECO:0000313" key="3">
    <source>
        <dbReference type="EMBL" id="KAK3800554.1"/>
    </source>
</evidence>
<sequence length="275" mass="30647">MKDQIWFVHQKFMQCLPNSRIAHLKAITQQKFPILRYYFNEIQKLGNYCAPPPSQQRARLSGMLLKRNVLAISFHRTVFIRFPVPSRTVLSLFLQILHCSPLLTILLSQSFSLLLILVPHNALFEDRSLWPRGVTPLCVTFTSSIGAAVLLLCLGHNVDFGRAVAESTISQPRYSTNFSRSSERDRVGEFPGSGNSLNSPSLAHQEPTPVLPHCSVQLTVTNDGCSDIISKNRDSLVLCNISRLADAVPGASIVAYCLIKSSDFRPALSNRISRL</sequence>
<organism evidence="3 4">
    <name type="scientific">Elysia crispata</name>
    <name type="common">lettuce slug</name>
    <dbReference type="NCBI Taxonomy" id="231223"/>
    <lineage>
        <taxon>Eukaryota</taxon>
        <taxon>Metazoa</taxon>
        <taxon>Spiralia</taxon>
        <taxon>Lophotrochozoa</taxon>
        <taxon>Mollusca</taxon>
        <taxon>Gastropoda</taxon>
        <taxon>Heterobranchia</taxon>
        <taxon>Euthyneura</taxon>
        <taxon>Panpulmonata</taxon>
        <taxon>Sacoglossa</taxon>
        <taxon>Placobranchoidea</taxon>
        <taxon>Plakobranchidae</taxon>
        <taxon>Elysia</taxon>
    </lineage>
</organism>
<keyword evidence="2" id="KW-0472">Membrane</keyword>
<feature type="transmembrane region" description="Helical" evidence="2">
    <location>
        <begin position="89"/>
        <end position="114"/>
    </location>
</feature>
<keyword evidence="4" id="KW-1185">Reference proteome</keyword>
<evidence type="ECO:0000256" key="1">
    <source>
        <dbReference type="SAM" id="MobiDB-lite"/>
    </source>
</evidence>
<keyword evidence="2" id="KW-1133">Transmembrane helix</keyword>
<gene>
    <name evidence="3" type="ORF">RRG08_013395</name>
</gene>
<protein>
    <submittedName>
        <fullName evidence="3">Uncharacterized protein</fullName>
    </submittedName>
</protein>
<dbReference type="Proteomes" id="UP001283361">
    <property type="component" value="Unassembled WGS sequence"/>
</dbReference>